<keyword evidence="2" id="KW-1185">Reference proteome</keyword>
<dbReference type="Proteomes" id="UP001160625">
    <property type="component" value="Unassembled WGS sequence"/>
</dbReference>
<accession>A0ABT6MXD3</accession>
<dbReference type="EMBL" id="JARYGZ010000001">
    <property type="protein sequence ID" value="MDH7637587.1"/>
    <property type="molecule type" value="Genomic_DNA"/>
</dbReference>
<gene>
    <name evidence="1" type="ORF">QGN17_02475</name>
</gene>
<sequence>MPLLPLLMLAAAAAPDNDGRSRDACLRASGMDGAAASAPVHFSDRSALDVLLVTGHYPPRVNKGRAGTMLCLYDRRTKMAQVRDAEAWSRAPKP</sequence>
<protein>
    <submittedName>
        <fullName evidence="1">Uncharacterized protein</fullName>
    </submittedName>
</protein>
<comment type="caution">
    <text evidence="1">The sequence shown here is derived from an EMBL/GenBank/DDBJ whole genome shotgun (WGS) entry which is preliminary data.</text>
</comment>
<evidence type="ECO:0000313" key="2">
    <source>
        <dbReference type="Proteomes" id="UP001160625"/>
    </source>
</evidence>
<proteinExistence type="predicted"/>
<dbReference type="RefSeq" id="WP_148287171.1">
    <property type="nucleotide sequence ID" value="NZ_JARYGZ010000001.1"/>
</dbReference>
<evidence type="ECO:0000313" key="1">
    <source>
        <dbReference type="EMBL" id="MDH7637587.1"/>
    </source>
</evidence>
<organism evidence="1 2">
    <name type="scientific">Sphingomonas oryzagri</name>
    <dbReference type="NCBI Taxonomy" id="3042314"/>
    <lineage>
        <taxon>Bacteria</taxon>
        <taxon>Pseudomonadati</taxon>
        <taxon>Pseudomonadota</taxon>
        <taxon>Alphaproteobacteria</taxon>
        <taxon>Sphingomonadales</taxon>
        <taxon>Sphingomonadaceae</taxon>
        <taxon>Sphingomonas</taxon>
    </lineage>
</organism>
<name>A0ABT6MXD3_9SPHN</name>
<reference evidence="1" key="1">
    <citation type="submission" date="2023-04" db="EMBL/GenBank/DDBJ databases">
        <title>Sphingomonas sp. MAHUQ-71 isolated from rice field.</title>
        <authorList>
            <person name="Huq M.A."/>
        </authorList>
    </citation>
    <scope>NUCLEOTIDE SEQUENCE</scope>
    <source>
        <strain evidence="1">MAHUQ-71</strain>
    </source>
</reference>